<gene>
    <name evidence="19" type="primary">ftsI_1</name>
    <name evidence="16" type="synonym">ftsI</name>
    <name evidence="20" type="ORF">CC99x_004375</name>
    <name evidence="19" type="ORF">CC99x_01584</name>
</gene>
<dbReference type="Pfam" id="PF00905">
    <property type="entry name" value="Transpeptidase"/>
    <property type="match status" value="1"/>
</dbReference>
<dbReference type="GO" id="GO:0009002">
    <property type="term" value="F:serine-type D-Ala-D-Ala carboxypeptidase activity"/>
    <property type="evidence" value="ECO:0007669"/>
    <property type="project" value="UniProtKB-UniRule"/>
</dbReference>
<evidence type="ECO:0000256" key="3">
    <source>
        <dbReference type="ARBA" id="ARBA00022519"/>
    </source>
</evidence>
<evidence type="ECO:0000256" key="16">
    <source>
        <dbReference type="HAMAP-Rule" id="MF_02080"/>
    </source>
</evidence>
<dbReference type="GO" id="GO:0009252">
    <property type="term" value="P:peptidoglycan biosynthetic process"/>
    <property type="evidence" value="ECO:0007669"/>
    <property type="project" value="UniProtKB-UniRule"/>
</dbReference>
<comment type="pathway">
    <text evidence="16">Cell wall biogenesis; peptidoglycan biosynthesis.</text>
</comment>
<dbReference type="EMBL" id="LKHV01000007">
    <property type="protein sequence ID" value="KRG18372.1"/>
    <property type="molecule type" value="Genomic_DNA"/>
</dbReference>
<dbReference type="UniPathway" id="UPA00219"/>
<comment type="catalytic activity">
    <reaction evidence="16">
        <text>Preferential cleavage: (Ac)2-L-Lys-D-Ala-|-D-Ala. Also transpeptidation of peptidyl-alanyl moieties that are N-acyl substituents of D-alanine.</text>
        <dbReference type="EC" id="3.4.16.4"/>
    </reaction>
</comment>
<evidence type="ECO:0000259" key="18">
    <source>
        <dbReference type="Pfam" id="PF03717"/>
    </source>
</evidence>
<dbReference type="GO" id="GO:0006508">
    <property type="term" value="P:proteolysis"/>
    <property type="evidence" value="ECO:0007669"/>
    <property type="project" value="UniProtKB-KW"/>
</dbReference>
<dbReference type="InterPro" id="IPR001460">
    <property type="entry name" value="PCN-bd_Tpept"/>
</dbReference>
<keyword evidence="8 16" id="KW-0378">Hydrolase</keyword>
<comment type="function">
    <text evidence="16">Catalyzes cross-linking of the peptidoglycan cell wall at the division septum.</text>
</comment>
<dbReference type="SUPFAM" id="SSF56601">
    <property type="entry name" value="beta-lactamase/transpeptidase-like"/>
    <property type="match status" value="1"/>
</dbReference>
<dbReference type="OrthoDB" id="9766847at2"/>
<evidence type="ECO:0000256" key="4">
    <source>
        <dbReference type="ARBA" id="ARBA00022618"/>
    </source>
</evidence>
<dbReference type="GO" id="GO:0008360">
    <property type="term" value="P:regulation of cell shape"/>
    <property type="evidence" value="ECO:0007669"/>
    <property type="project" value="UniProtKB-KW"/>
</dbReference>
<keyword evidence="5 16" id="KW-0121">Carboxypeptidase</keyword>
<dbReference type="RefSeq" id="WP_057624672.1">
    <property type="nucleotide sequence ID" value="NZ_LKHV02000001.1"/>
</dbReference>
<dbReference type="EC" id="3.4.16.4" evidence="16"/>
<reference evidence="20" key="2">
    <citation type="journal article" date="2016" name="Genome Announc.">
        <title>Draft Genome Sequences of Two Novel Amoeba-Resistant Intranuclear Bacteria, 'Candidatus Berkiella cookevillensis' and 'Candidatus Berkiella aquae'.</title>
        <authorList>
            <person name="Mehari Y.T."/>
            <person name="Arivett B.A."/>
            <person name="Farone A.L."/>
            <person name="Gunderson J.H."/>
            <person name="Farone M.B."/>
        </authorList>
    </citation>
    <scope>NUCLEOTIDE SEQUENCE</scope>
    <source>
        <strain evidence="20">CC99</strain>
    </source>
</reference>
<evidence type="ECO:0000256" key="10">
    <source>
        <dbReference type="ARBA" id="ARBA00022984"/>
    </source>
</evidence>
<reference evidence="19" key="1">
    <citation type="submission" date="2015-09" db="EMBL/GenBank/DDBJ databases">
        <title>Draft Genome Sequences of Two Novel Amoeba-resistant Intranuclear Bacteria, Candidatus Berkiella cookevillensis and Candidatus Berkiella aquae.</title>
        <authorList>
            <person name="Mehari Y.T."/>
            <person name="Arivett B.A."/>
            <person name="Farone A.L."/>
            <person name="Gunderson J.H."/>
            <person name="Farone M.B."/>
        </authorList>
    </citation>
    <scope>NUCLEOTIDE SEQUENCE [LARGE SCALE GENOMIC DNA]</scope>
    <source>
        <strain evidence="19">CC99</strain>
    </source>
</reference>
<dbReference type="InterPro" id="IPR012338">
    <property type="entry name" value="Beta-lactam/transpept-like"/>
</dbReference>
<keyword evidence="14 16" id="KW-0131">Cell cycle</keyword>
<keyword evidence="7 16" id="KW-0812">Transmembrane</keyword>
<dbReference type="InterPro" id="IPR036138">
    <property type="entry name" value="PBP_dimer_sf"/>
</dbReference>
<dbReference type="InterPro" id="IPR005311">
    <property type="entry name" value="PBP_dimer"/>
</dbReference>
<dbReference type="GO" id="GO:0071555">
    <property type="term" value="P:cell wall organization"/>
    <property type="evidence" value="ECO:0007669"/>
    <property type="project" value="UniProtKB-KW"/>
</dbReference>
<keyword evidence="12 16" id="KW-0472">Membrane</keyword>
<keyword evidence="13 16" id="KW-0717">Septation</keyword>
<reference evidence="20" key="3">
    <citation type="submission" date="2021-06" db="EMBL/GenBank/DDBJ databases">
        <title>Genomic Description and Analysis of Intracellular Bacteria, Candidatus Berkiella cookevillensis and Candidatus Berkiella aquae.</title>
        <authorList>
            <person name="Kidane D.T."/>
            <person name="Mehari Y.T."/>
            <person name="Rice F.C."/>
            <person name="Arivett B.A."/>
            <person name="Farone A.L."/>
            <person name="Berk S.G."/>
            <person name="Farone M.B."/>
        </authorList>
    </citation>
    <scope>NUCLEOTIDE SEQUENCE</scope>
    <source>
        <strain evidence="20">CC99</strain>
    </source>
</reference>
<name>A0A0Q9YNI0_9GAMM</name>
<keyword evidence="11 16" id="KW-1133">Transmembrane helix</keyword>
<evidence type="ECO:0000256" key="6">
    <source>
        <dbReference type="ARBA" id="ARBA00022670"/>
    </source>
</evidence>
<evidence type="ECO:0000256" key="8">
    <source>
        <dbReference type="ARBA" id="ARBA00022801"/>
    </source>
</evidence>
<dbReference type="PATRIC" id="fig|1590042.3.peg.1608"/>
<evidence type="ECO:0000313" key="21">
    <source>
        <dbReference type="Proteomes" id="UP000051494"/>
    </source>
</evidence>
<keyword evidence="19" id="KW-0808">Transferase</keyword>
<feature type="domain" description="Penicillin-binding protein dimerisation" evidence="18">
    <location>
        <begin position="55"/>
        <end position="200"/>
    </location>
</feature>
<evidence type="ECO:0000256" key="12">
    <source>
        <dbReference type="ARBA" id="ARBA00023136"/>
    </source>
</evidence>
<dbReference type="STRING" id="437022.CC99x_01584"/>
<dbReference type="EMBL" id="LKHV02000001">
    <property type="protein sequence ID" value="MCS5708133.1"/>
    <property type="molecule type" value="Genomic_DNA"/>
</dbReference>
<keyword evidence="4 16" id="KW-0132">Cell division</keyword>
<protein>
    <recommendedName>
        <fullName evidence="16">Peptidoglycan D,D-transpeptidase FtsI</fullName>
        <ecNumber evidence="16">3.4.16.4</ecNumber>
    </recommendedName>
    <alternativeName>
        <fullName evidence="16">Penicillin-binding protein 3</fullName>
        <shortName evidence="16">PBP-3</shortName>
    </alternativeName>
</protein>
<dbReference type="AlphaFoldDB" id="A0A0Q9YNI0"/>
<dbReference type="GO" id="GO:0000917">
    <property type="term" value="P:division septum assembly"/>
    <property type="evidence" value="ECO:0007669"/>
    <property type="project" value="UniProtKB-KW"/>
</dbReference>
<evidence type="ECO:0000256" key="11">
    <source>
        <dbReference type="ARBA" id="ARBA00022989"/>
    </source>
</evidence>
<comment type="similarity">
    <text evidence="16">Belongs to the transpeptidase family. FtsI subfamily.</text>
</comment>
<evidence type="ECO:0000256" key="9">
    <source>
        <dbReference type="ARBA" id="ARBA00022960"/>
    </source>
</evidence>
<dbReference type="HAMAP" id="MF_02080">
    <property type="entry name" value="FtsI_transpept"/>
    <property type="match status" value="1"/>
</dbReference>
<dbReference type="GO" id="GO:0005886">
    <property type="term" value="C:plasma membrane"/>
    <property type="evidence" value="ECO:0007669"/>
    <property type="project" value="UniProtKB-UniRule"/>
</dbReference>
<dbReference type="Gene3D" id="3.90.1310.10">
    <property type="entry name" value="Penicillin-binding protein 2a (Domain 2)"/>
    <property type="match status" value="1"/>
</dbReference>
<evidence type="ECO:0000256" key="7">
    <source>
        <dbReference type="ARBA" id="ARBA00022692"/>
    </source>
</evidence>
<evidence type="ECO:0000313" key="20">
    <source>
        <dbReference type="EMBL" id="MCS5708133.1"/>
    </source>
</evidence>
<evidence type="ECO:0000256" key="14">
    <source>
        <dbReference type="ARBA" id="ARBA00023306"/>
    </source>
</evidence>
<organism evidence="19">
    <name type="scientific">Candidatus Berkiella cookevillensis</name>
    <dbReference type="NCBI Taxonomy" id="437022"/>
    <lineage>
        <taxon>Bacteria</taxon>
        <taxon>Pseudomonadati</taxon>
        <taxon>Pseudomonadota</taxon>
        <taxon>Gammaproteobacteria</taxon>
        <taxon>Candidatus Berkiellales</taxon>
        <taxon>Candidatus Berkiellaceae</taxon>
        <taxon>Candidatus Berkiella</taxon>
    </lineage>
</organism>
<dbReference type="Pfam" id="PF03717">
    <property type="entry name" value="PBP_dimer"/>
    <property type="match status" value="1"/>
</dbReference>
<keyword evidence="3 16" id="KW-0997">Cell inner membrane</keyword>
<dbReference type="GO" id="GO:0043093">
    <property type="term" value="P:FtsZ-dependent cytokinesis"/>
    <property type="evidence" value="ECO:0007669"/>
    <property type="project" value="UniProtKB-UniRule"/>
</dbReference>
<evidence type="ECO:0000256" key="5">
    <source>
        <dbReference type="ARBA" id="ARBA00022645"/>
    </source>
</evidence>
<dbReference type="InterPro" id="IPR037532">
    <property type="entry name" value="FtsI_transpept"/>
</dbReference>
<dbReference type="Gene3D" id="3.40.710.10">
    <property type="entry name" value="DD-peptidase/beta-lactamase superfamily"/>
    <property type="match status" value="1"/>
</dbReference>
<evidence type="ECO:0000259" key="17">
    <source>
        <dbReference type="Pfam" id="PF00905"/>
    </source>
</evidence>
<keyword evidence="10 16" id="KW-0573">Peptidoglycan synthesis</keyword>
<keyword evidence="2 16" id="KW-1003">Cell membrane</keyword>
<comment type="subcellular location">
    <subcellularLocation>
        <location evidence="1">Membrane</location>
    </subcellularLocation>
</comment>
<keyword evidence="15 16" id="KW-0961">Cell wall biogenesis/degradation</keyword>
<dbReference type="Proteomes" id="UP000051494">
    <property type="component" value="Unassembled WGS sequence"/>
</dbReference>
<dbReference type="PANTHER" id="PTHR30627:SF1">
    <property type="entry name" value="PEPTIDOGLYCAN D,D-TRANSPEPTIDASE FTSI"/>
    <property type="match status" value="1"/>
</dbReference>
<dbReference type="PANTHER" id="PTHR30627">
    <property type="entry name" value="PEPTIDOGLYCAN D,D-TRANSPEPTIDASE"/>
    <property type="match status" value="1"/>
</dbReference>
<dbReference type="SUPFAM" id="SSF56519">
    <property type="entry name" value="Penicillin binding protein dimerisation domain"/>
    <property type="match status" value="1"/>
</dbReference>
<evidence type="ECO:0000256" key="2">
    <source>
        <dbReference type="ARBA" id="ARBA00022475"/>
    </source>
</evidence>
<keyword evidence="9 16" id="KW-0133">Cell shape</keyword>
<dbReference type="GO" id="GO:0008955">
    <property type="term" value="F:peptidoglycan glycosyltransferase activity"/>
    <property type="evidence" value="ECO:0007669"/>
    <property type="project" value="InterPro"/>
</dbReference>
<feature type="active site" description="Acyl-ester intermediate" evidence="16">
    <location>
        <position position="289"/>
    </location>
</feature>
<dbReference type="InterPro" id="IPR050515">
    <property type="entry name" value="Beta-lactam/transpept"/>
</dbReference>
<feature type="domain" description="Penicillin-binding protein transpeptidase" evidence="17">
    <location>
        <begin position="242"/>
        <end position="537"/>
    </location>
</feature>
<evidence type="ECO:0000256" key="15">
    <source>
        <dbReference type="ARBA" id="ARBA00023316"/>
    </source>
</evidence>
<evidence type="ECO:0000313" key="19">
    <source>
        <dbReference type="EMBL" id="KRG18372.1"/>
    </source>
</evidence>
<keyword evidence="6 16" id="KW-0645">Protease</keyword>
<comment type="caution">
    <text evidence="19">The sequence shown here is derived from an EMBL/GenBank/DDBJ whole genome shotgun (WGS) entry which is preliminary data.</text>
</comment>
<keyword evidence="21" id="KW-1185">Reference proteome</keyword>
<evidence type="ECO:0000256" key="1">
    <source>
        <dbReference type="ARBA" id="ARBA00004370"/>
    </source>
</evidence>
<sequence>MNNQLFRFRMLIIILCAMGALSAVVYRLWDLQINDRAFLQNQGYKRAVHTVPVIPFRGMILDRHGQPLAISTPVKSIWVDPTAVDLSQKEWTDLAILLNRNVGLIKTKIKSKKDKRFLYVKRHLPPNLGNKISRLKLKGVFLQTEYKRFYPTGEVFAHVLGMTSVDHKGIQGLEQLFNEKLSGKPGRYKVLSDRMGQKVGSLEYEKLPENGENITLSLDSRIQYATYKALKEAVHFHQAKAGTAIVLDVNSGEILAMANQPSFNPNTKIDVVDSRFRNRAVTDTLEPGSVAKVVSMANILESGKFNPETHVDTGPGWMKISGKVVRDVRNYGVIDLNTIMQKSSNVGITKLVLSLPPESLLEAFRKMGFGQKTDSLFPGEMGGYLNEKVLNRPLSLATMAFGYGLTVTPLQIAQSYAILANHGKKYPISFLKHSRDIQSEQVISPSVAEAINKMLQLSTQKGGTGTRASIPGYVVAGKTGTVRKVSQQGYSDSQHVSVFAGFVPANNPKVAIVVVVDDPSNGKYYGGDVAAPVFSKIAFSTMRILNVPQENYNSKEYILVKK</sequence>
<keyword evidence="19" id="KW-0328">Glycosyltransferase</keyword>
<dbReference type="GO" id="GO:0008658">
    <property type="term" value="F:penicillin binding"/>
    <property type="evidence" value="ECO:0007669"/>
    <property type="project" value="InterPro"/>
</dbReference>
<proteinExistence type="inferred from homology"/>
<evidence type="ECO:0000256" key="13">
    <source>
        <dbReference type="ARBA" id="ARBA00023210"/>
    </source>
</evidence>
<dbReference type="Gene3D" id="3.30.450.330">
    <property type="match status" value="1"/>
</dbReference>
<dbReference type="Gene3D" id="1.10.150.770">
    <property type="match status" value="1"/>
</dbReference>
<accession>A0A0Q9YNI0</accession>